<dbReference type="EMBL" id="JASBWT010000036">
    <property type="protein sequence ID" value="KAJ9092649.1"/>
    <property type="molecule type" value="Genomic_DNA"/>
</dbReference>
<proteinExistence type="predicted"/>
<keyword evidence="2" id="KW-1185">Reference proteome</keyword>
<reference evidence="1" key="1">
    <citation type="submission" date="2023-04" db="EMBL/GenBank/DDBJ databases">
        <title>Draft Genome sequencing of Naganishia species isolated from polar environments using Oxford Nanopore Technology.</title>
        <authorList>
            <person name="Leo P."/>
            <person name="Venkateswaran K."/>
        </authorList>
    </citation>
    <scope>NUCLEOTIDE SEQUENCE</scope>
    <source>
        <strain evidence="1">MNA-CCFEE 5423</strain>
    </source>
</reference>
<dbReference type="Proteomes" id="UP001227268">
    <property type="component" value="Unassembled WGS sequence"/>
</dbReference>
<sequence length="636" mass="72342">MNSYYQKYPLQRALMINGSDGELSSTWSQADWNTGFSNSETLRGQFLLGGDVEKSPSKLLTPLNMPPNLLDCPVTSSPSVQNPFDDPRTSKELLPIIDETTAEHLVLSREFPSAFVADSRHKYGQPIFSLVERARNYLQSHYYIFSEPNIVLPYPPSDQEKLSYLDTRRLVLLAMGIFSFLSASSGVWLFTVSSTIFVWFSLFATFVQIHLTIFYFTGVFGKDFDHQTHLRIRDEYMVDSADTAPTVDIYLPCCKEPLEVLANTYRHVAQLDYPPSRISIHVLDDGASDDVQQLAERHGFNYIRREDRPYLKKAGNLRWAFARTRGDFFVIYDAASRRLLELIPRMKEDPRLAIVQTPQYFRATIDQSWVERGAGSLQEIFYRFIQTNRDKWGASVCVGSNAVYRRAALLDCGGVAGLASSEDIHTGIYAATHGWIVKYLPLCLATGVCPDQARTFFSQQIRWCEGSTSLVFDRSFWANRLSKTQKLCYVSGLLYYVASALGIFINPLPALLLLWFRIDYLNYYTLFMGLPSIVYGIIAFRLWSRSTHSLAVQHIDVIQQYAYLSAMVDVIIGTKFNWVPSGEGKTAHKSNRYRNYRMVAIVWTVSCQALFISACAFRMLTGHLAVEPLTKFAEKG</sequence>
<gene>
    <name evidence="1" type="ORF">QFC21_006713</name>
</gene>
<organism evidence="1 2">
    <name type="scientific">Naganishia friedmannii</name>
    <dbReference type="NCBI Taxonomy" id="89922"/>
    <lineage>
        <taxon>Eukaryota</taxon>
        <taxon>Fungi</taxon>
        <taxon>Dikarya</taxon>
        <taxon>Basidiomycota</taxon>
        <taxon>Agaricomycotina</taxon>
        <taxon>Tremellomycetes</taxon>
        <taxon>Filobasidiales</taxon>
        <taxon>Filobasidiaceae</taxon>
        <taxon>Naganishia</taxon>
    </lineage>
</organism>
<evidence type="ECO:0000313" key="2">
    <source>
        <dbReference type="Proteomes" id="UP001227268"/>
    </source>
</evidence>
<comment type="caution">
    <text evidence="1">The sequence shown here is derived from an EMBL/GenBank/DDBJ whole genome shotgun (WGS) entry which is preliminary data.</text>
</comment>
<accession>A0ACC2UZX8</accession>
<name>A0ACC2UZX8_9TREE</name>
<protein>
    <submittedName>
        <fullName evidence="1">Uncharacterized protein</fullName>
    </submittedName>
</protein>
<evidence type="ECO:0000313" key="1">
    <source>
        <dbReference type="EMBL" id="KAJ9092649.1"/>
    </source>
</evidence>